<dbReference type="GO" id="GO:0006465">
    <property type="term" value="P:signal peptide processing"/>
    <property type="evidence" value="ECO:0007669"/>
    <property type="project" value="InterPro"/>
</dbReference>
<dbReference type="CDD" id="cd06530">
    <property type="entry name" value="S26_SPase_I"/>
    <property type="match status" value="1"/>
</dbReference>
<comment type="catalytic activity">
    <reaction evidence="5">
        <text>Cleavage of hydrophobic, N-terminal signal or leader sequences from secreted and periplasmic proteins.</text>
        <dbReference type="EC" id="3.4.21.89"/>
    </reaction>
</comment>
<comment type="subcellular location">
    <subcellularLocation>
        <location evidence="1">Cell membrane</location>
        <topology evidence="1">Single-pass type II membrane protein</topology>
    </subcellularLocation>
    <subcellularLocation>
        <location evidence="5">Membrane</location>
        <topology evidence="5">Single-pass type II membrane protein</topology>
    </subcellularLocation>
</comment>
<dbReference type="GO" id="GO:0009003">
    <property type="term" value="F:signal peptidase activity"/>
    <property type="evidence" value="ECO:0007669"/>
    <property type="project" value="UniProtKB-EC"/>
</dbReference>
<dbReference type="OrthoDB" id="2188996at2"/>
<dbReference type="PRINTS" id="PR00727">
    <property type="entry name" value="LEADERPTASE"/>
</dbReference>
<dbReference type="STRING" id="317735.RU98_GL000593"/>
<dbReference type="GO" id="GO:0005886">
    <property type="term" value="C:plasma membrane"/>
    <property type="evidence" value="ECO:0007669"/>
    <property type="project" value="UniProtKB-SubCell"/>
</dbReference>
<evidence type="ECO:0000313" key="8">
    <source>
        <dbReference type="EMBL" id="EOL49943.1"/>
    </source>
</evidence>
<dbReference type="AlphaFoldDB" id="R3U8Z9"/>
<feature type="domain" description="Peptidase S26" evidence="7">
    <location>
        <begin position="52"/>
        <end position="211"/>
    </location>
</feature>
<evidence type="ECO:0000256" key="2">
    <source>
        <dbReference type="ARBA" id="ARBA00009370"/>
    </source>
</evidence>
<feature type="compositionally biased region" description="Polar residues" evidence="6">
    <location>
        <begin position="1"/>
        <end position="10"/>
    </location>
</feature>
<gene>
    <name evidence="8" type="ORF">UC7_00608</name>
</gene>
<keyword evidence="9" id="KW-1185">Reference proteome</keyword>
<evidence type="ECO:0000256" key="4">
    <source>
        <dbReference type="ARBA" id="ARBA00022801"/>
    </source>
</evidence>
<dbReference type="PANTHER" id="PTHR43390:SF1">
    <property type="entry name" value="CHLOROPLAST PROCESSING PEPTIDASE"/>
    <property type="match status" value="1"/>
</dbReference>
<comment type="caution">
    <text evidence="8">The sequence shown here is derived from an EMBL/GenBank/DDBJ whole genome shotgun (WGS) entry which is preliminary data.</text>
</comment>
<dbReference type="SUPFAM" id="SSF51306">
    <property type="entry name" value="LexA/Signal peptidase"/>
    <property type="match status" value="1"/>
</dbReference>
<evidence type="ECO:0000256" key="3">
    <source>
        <dbReference type="ARBA" id="ARBA00022670"/>
    </source>
</evidence>
<proteinExistence type="inferred from homology"/>
<reference evidence="8 9" key="1">
    <citation type="submission" date="2013-02" db="EMBL/GenBank/DDBJ databases">
        <title>The Genome Sequence of Enterococcus caccae BAA-1240.</title>
        <authorList>
            <consortium name="The Broad Institute Genome Sequencing Platform"/>
            <consortium name="The Broad Institute Genome Sequencing Center for Infectious Disease"/>
            <person name="Earl A.M."/>
            <person name="Gilmore M.S."/>
            <person name="Lebreton F."/>
            <person name="Walker B."/>
            <person name="Young S.K."/>
            <person name="Zeng Q."/>
            <person name="Gargeya S."/>
            <person name="Fitzgerald M."/>
            <person name="Haas B."/>
            <person name="Abouelleil A."/>
            <person name="Alvarado L."/>
            <person name="Arachchi H.M."/>
            <person name="Berlin A.M."/>
            <person name="Chapman S.B."/>
            <person name="Dewar J."/>
            <person name="Goldberg J."/>
            <person name="Griggs A."/>
            <person name="Gujja S."/>
            <person name="Hansen M."/>
            <person name="Howarth C."/>
            <person name="Imamovic A."/>
            <person name="Larimer J."/>
            <person name="McCowan C."/>
            <person name="Murphy C."/>
            <person name="Neiman D."/>
            <person name="Pearson M."/>
            <person name="Priest M."/>
            <person name="Roberts A."/>
            <person name="Saif S."/>
            <person name="Shea T."/>
            <person name="Sisk P."/>
            <person name="Sykes S."/>
            <person name="Wortman J."/>
            <person name="Nusbaum C."/>
            <person name="Birren B."/>
        </authorList>
    </citation>
    <scope>NUCLEOTIDE SEQUENCE [LARGE SCALE GENOMIC DNA]</scope>
    <source>
        <strain evidence="8 9">ATCC BAA-1240</strain>
    </source>
</reference>
<dbReference type="NCBIfam" id="TIGR02227">
    <property type="entry name" value="sigpep_I_bact"/>
    <property type="match status" value="1"/>
</dbReference>
<accession>R3U8Z9</accession>
<keyword evidence="3 5" id="KW-0645">Protease</keyword>
<sequence>MSAKRSMTNHSHPKNKKNSAINRKKKNKAKRLLERKQRQKKKRKARIKRMLLEFGLSLFFLGIVLFLLSVFTFSFTKVKGYSMIPTLNNGEWVFVNKLAKPKRFKLIVYKDAKSKETSVRRVIGMPQETIYYKEDKLYINDTEVYERFLETEIQRAKSAKSSFTEDWFPKIATIPKGKYLVLGDNRPYAADSREYGYIDEKEIVGVVEMRVLPIHQIQQF</sequence>
<dbReference type="EMBL" id="AJAU01000007">
    <property type="protein sequence ID" value="EOL49943.1"/>
    <property type="molecule type" value="Genomic_DNA"/>
</dbReference>
<evidence type="ECO:0000256" key="1">
    <source>
        <dbReference type="ARBA" id="ARBA00004401"/>
    </source>
</evidence>
<name>R3U8Z9_9ENTE</name>
<dbReference type="Gene3D" id="2.10.109.10">
    <property type="entry name" value="Umud Fragment, subunit A"/>
    <property type="match status" value="1"/>
</dbReference>
<comment type="similarity">
    <text evidence="2 5">Belongs to the peptidase S26 family.</text>
</comment>
<feature type="compositionally biased region" description="Basic residues" evidence="6">
    <location>
        <begin position="11"/>
        <end position="30"/>
    </location>
</feature>
<dbReference type="InterPro" id="IPR019533">
    <property type="entry name" value="Peptidase_S26"/>
</dbReference>
<evidence type="ECO:0000256" key="6">
    <source>
        <dbReference type="SAM" id="MobiDB-lite"/>
    </source>
</evidence>
<dbReference type="RefSeq" id="WP_010770791.1">
    <property type="nucleotide sequence ID" value="NZ_KB946332.1"/>
</dbReference>
<dbReference type="PANTHER" id="PTHR43390">
    <property type="entry name" value="SIGNAL PEPTIDASE I"/>
    <property type="match status" value="1"/>
</dbReference>
<dbReference type="PROSITE" id="PS00501">
    <property type="entry name" value="SPASE_I_1"/>
    <property type="match status" value="1"/>
</dbReference>
<evidence type="ECO:0000259" key="7">
    <source>
        <dbReference type="Pfam" id="PF10502"/>
    </source>
</evidence>
<evidence type="ECO:0000313" key="9">
    <source>
        <dbReference type="Proteomes" id="UP000013840"/>
    </source>
</evidence>
<protein>
    <recommendedName>
        <fullName evidence="5">Signal peptidase I</fullName>
        <ecNumber evidence="5">3.4.21.89</ecNumber>
    </recommendedName>
</protein>
<keyword evidence="4 5" id="KW-0378">Hydrolase</keyword>
<dbReference type="InterPro" id="IPR000223">
    <property type="entry name" value="Pept_S26A_signal_pept_1"/>
</dbReference>
<organism evidence="8 9">
    <name type="scientific">Enterococcus caccae ATCC BAA-1240</name>
    <dbReference type="NCBI Taxonomy" id="1158612"/>
    <lineage>
        <taxon>Bacteria</taxon>
        <taxon>Bacillati</taxon>
        <taxon>Bacillota</taxon>
        <taxon>Bacilli</taxon>
        <taxon>Lactobacillales</taxon>
        <taxon>Enterococcaceae</taxon>
        <taxon>Enterococcus</taxon>
    </lineage>
</organism>
<dbReference type="GO" id="GO:0004252">
    <property type="term" value="F:serine-type endopeptidase activity"/>
    <property type="evidence" value="ECO:0007669"/>
    <property type="project" value="InterPro"/>
</dbReference>
<dbReference type="eggNOG" id="COG0681">
    <property type="taxonomic scope" value="Bacteria"/>
</dbReference>
<feature type="region of interest" description="Disordered" evidence="6">
    <location>
        <begin position="1"/>
        <end position="41"/>
    </location>
</feature>
<evidence type="ECO:0000256" key="5">
    <source>
        <dbReference type="RuleBase" id="RU362042"/>
    </source>
</evidence>
<dbReference type="InterPro" id="IPR036286">
    <property type="entry name" value="LexA/Signal_pep-like_sf"/>
</dbReference>
<dbReference type="Proteomes" id="UP000013840">
    <property type="component" value="Unassembled WGS sequence"/>
</dbReference>
<dbReference type="EC" id="3.4.21.89" evidence="5"/>
<dbReference type="Pfam" id="PF10502">
    <property type="entry name" value="Peptidase_S26"/>
    <property type="match status" value="1"/>
</dbReference>
<dbReference type="InterPro" id="IPR019756">
    <property type="entry name" value="Pept_S26A_signal_pept_1_Ser-AS"/>
</dbReference>
<dbReference type="PATRIC" id="fig|1158612.3.peg.614"/>